<keyword evidence="10" id="KW-0862">Zinc</keyword>
<keyword evidence="9 17" id="KW-0378">Hydrolase</keyword>
<accession>A0A841FB77</accession>
<feature type="domain" description="Aminopeptidase N-like N-terminal" evidence="16">
    <location>
        <begin position="120"/>
        <end position="190"/>
    </location>
</feature>
<keyword evidence="6 17" id="KW-0031">Aminopeptidase</keyword>
<dbReference type="Pfam" id="PF01433">
    <property type="entry name" value="Peptidase_M1"/>
    <property type="match status" value="1"/>
</dbReference>
<evidence type="ECO:0000256" key="13">
    <source>
        <dbReference type="ARBA" id="ARBA00031533"/>
    </source>
</evidence>
<dbReference type="PANTHER" id="PTHR11533:SF174">
    <property type="entry name" value="PUROMYCIN-SENSITIVE AMINOPEPTIDASE-RELATED"/>
    <property type="match status" value="1"/>
</dbReference>
<evidence type="ECO:0000256" key="5">
    <source>
        <dbReference type="ARBA" id="ARBA00015611"/>
    </source>
</evidence>
<evidence type="ECO:0000313" key="18">
    <source>
        <dbReference type="Proteomes" id="UP000548476"/>
    </source>
</evidence>
<dbReference type="InterPro" id="IPR001930">
    <property type="entry name" value="Peptidase_M1"/>
</dbReference>
<dbReference type="Pfam" id="PF11838">
    <property type="entry name" value="ERAP1_C"/>
    <property type="match status" value="1"/>
</dbReference>
<dbReference type="GO" id="GO:0016020">
    <property type="term" value="C:membrane"/>
    <property type="evidence" value="ECO:0007669"/>
    <property type="project" value="TreeGrafter"/>
</dbReference>
<name>A0A841FB77_9ACTN</name>
<organism evidence="17 18">
    <name type="scientific">Phytomonospora endophytica</name>
    <dbReference type="NCBI Taxonomy" id="714109"/>
    <lineage>
        <taxon>Bacteria</taxon>
        <taxon>Bacillati</taxon>
        <taxon>Actinomycetota</taxon>
        <taxon>Actinomycetes</taxon>
        <taxon>Micromonosporales</taxon>
        <taxon>Micromonosporaceae</taxon>
        <taxon>Phytomonospora</taxon>
    </lineage>
</organism>
<keyword evidence="7" id="KW-0645">Protease</keyword>
<dbReference type="InterPro" id="IPR014782">
    <property type="entry name" value="Peptidase_M1_dom"/>
</dbReference>
<dbReference type="Pfam" id="PF17900">
    <property type="entry name" value="Peptidase_M1_N"/>
    <property type="match status" value="1"/>
</dbReference>
<dbReference type="GO" id="GO:0016285">
    <property type="term" value="F:alanyl aminopeptidase activity"/>
    <property type="evidence" value="ECO:0007669"/>
    <property type="project" value="UniProtKB-EC"/>
</dbReference>
<evidence type="ECO:0000256" key="10">
    <source>
        <dbReference type="ARBA" id="ARBA00022833"/>
    </source>
</evidence>
<evidence type="ECO:0000256" key="3">
    <source>
        <dbReference type="ARBA" id="ARBA00010136"/>
    </source>
</evidence>
<sequence>MAHVHNLTRDESAERARLLTVDSYVVGLDLTLGAELFGSRTEVRFTCSEPGAATFIELGAAEIGSAVLNGRPVDVSDYSPEAGLRLPGLAADNLLVVDATCRYSRDGQGLHRLVDPVDGEAYLYTHFESNGAQLMYACFDQPDLKATFALTVTMPAHWRAIGNMSGVSDVAADDTRTVAFAVSPRMSTYITSLCAGPYHEVRDTHDGIDLGLYCRRSMAGHLESEELFALTKAGLDHFNTNFGVRYPLGKYDQVAAAEYNSGATEHFGAVTFAEEYFVFRSQVTDAEREFRAYVMYHEMAHMWFGDLVTMAWWDELWLKESFATWAGYWATAEATRFGQAWTTFQVGGKNSATRQDQLSTTHPIRAEIPDVAAGRANYDAITYSKGAGVLKQLVAYVGLEGFLAGLHEYFEKHQWDVAGFADLREALETASGRDLGEWSARWLETVEVNTLTADFTLADGDYATFAVVQTAPEEGPTLRTHRMAVGLYDLADGVLTRRRRIELDVSGERTEVPELVGERQPDVLLLNDDDLTYAKTHLDERTLATVSAHMNAFTESLPRALCWSTAWNMLRDGTMPAADFLRLVATCLPGESHAGILSIMRRFTDFALHWYTPEGERAAARELVAAASLGAIGTVPAGGGAQLTWLKSYAANAHGEADVARMRGWLEGVDVPEGLTLDAGVRWTLLSGLAASGAIDSAAIDAEVARDDTTSGRDSAVTARATLPDAVDKAVAWAAIAPLDAPTRLQRATLAGFWRGGEPEVLRPYVLRMLDLIGELAAAGQLERASELGHTTPFLPAEAATVEAIDAWLAEPGRPAHLRRLVTEGRDELSRAIRVQHP</sequence>
<dbReference type="GO" id="GO:0070006">
    <property type="term" value="F:metalloaminopeptidase activity"/>
    <property type="evidence" value="ECO:0007669"/>
    <property type="project" value="TreeGrafter"/>
</dbReference>
<comment type="similarity">
    <text evidence="3">Belongs to the peptidase M1 family.</text>
</comment>
<evidence type="ECO:0000256" key="6">
    <source>
        <dbReference type="ARBA" id="ARBA00022438"/>
    </source>
</evidence>
<evidence type="ECO:0000313" key="17">
    <source>
        <dbReference type="EMBL" id="MBB6032283.1"/>
    </source>
</evidence>
<protein>
    <recommendedName>
        <fullName evidence="5">Aminopeptidase N</fullName>
        <ecNumber evidence="4">3.4.11.2</ecNumber>
    </recommendedName>
    <alternativeName>
        <fullName evidence="12">Alanine aminopeptidase</fullName>
    </alternativeName>
    <alternativeName>
        <fullName evidence="13">Lysyl aminopeptidase</fullName>
    </alternativeName>
</protein>
<evidence type="ECO:0000256" key="9">
    <source>
        <dbReference type="ARBA" id="ARBA00022801"/>
    </source>
</evidence>
<evidence type="ECO:0000259" key="14">
    <source>
        <dbReference type="Pfam" id="PF01433"/>
    </source>
</evidence>
<dbReference type="NCBIfam" id="TIGR02412">
    <property type="entry name" value="pepN_strep_liv"/>
    <property type="match status" value="1"/>
</dbReference>
<dbReference type="SUPFAM" id="SSF63737">
    <property type="entry name" value="Leukotriene A4 hydrolase N-terminal domain"/>
    <property type="match status" value="1"/>
</dbReference>
<dbReference type="PANTHER" id="PTHR11533">
    <property type="entry name" value="PROTEASE M1 ZINC METALLOPROTEASE"/>
    <property type="match status" value="1"/>
</dbReference>
<dbReference type="GO" id="GO:0005737">
    <property type="term" value="C:cytoplasm"/>
    <property type="evidence" value="ECO:0007669"/>
    <property type="project" value="TreeGrafter"/>
</dbReference>
<evidence type="ECO:0000259" key="15">
    <source>
        <dbReference type="Pfam" id="PF11838"/>
    </source>
</evidence>
<dbReference type="GO" id="GO:0008270">
    <property type="term" value="F:zinc ion binding"/>
    <property type="evidence" value="ECO:0007669"/>
    <property type="project" value="InterPro"/>
</dbReference>
<proteinExistence type="inferred from homology"/>
<dbReference type="GO" id="GO:0005615">
    <property type="term" value="C:extracellular space"/>
    <property type="evidence" value="ECO:0007669"/>
    <property type="project" value="TreeGrafter"/>
</dbReference>
<dbReference type="Gene3D" id="1.10.390.10">
    <property type="entry name" value="Neutral Protease Domain 2"/>
    <property type="match status" value="1"/>
</dbReference>
<dbReference type="GO" id="GO:0006508">
    <property type="term" value="P:proteolysis"/>
    <property type="evidence" value="ECO:0007669"/>
    <property type="project" value="UniProtKB-KW"/>
</dbReference>
<reference evidence="17 18" key="1">
    <citation type="submission" date="2020-08" db="EMBL/GenBank/DDBJ databases">
        <title>Genomic Encyclopedia of Type Strains, Phase IV (KMG-IV): sequencing the most valuable type-strain genomes for metagenomic binning, comparative biology and taxonomic classification.</title>
        <authorList>
            <person name="Goeker M."/>
        </authorList>
    </citation>
    <scope>NUCLEOTIDE SEQUENCE [LARGE SCALE GENOMIC DNA]</scope>
    <source>
        <strain evidence="17 18">YIM 65646</strain>
    </source>
</reference>
<feature type="domain" description="Peptidase M1 membrane alanine aminopeptidase" evidence="14">
    <location>
        <begin position="231"/>
        <end position="442"/>
    </location>
</feature>
<dbReference type="EC" id="3.4.11.2" evidence="4"/>
<dbReference type="EMBL" id="JACHGT010000001">
    <property type="protein sequence ID" value="MBB6032283.1"/>
    <property type="molecule type" value="Genomic_DNA"/>
</dbReference>
<keyword evidence="18" id="KW-1185">Reference proteome</keyword>
<dbReference type="InterPro" id="IPR050344">
    <property type="entry name" value="Peptidase_M1_aminopeptidases"/>
</dbReference>
<dbReference type="PRINTS" id="PR00756">
    <property type="entry name" value="ALADIPTASE"/>
</dbReference>
<evidence type="ECO:0000256" key="4">
    <source>
        <dbReference type="ARBA" id="ARBA00012564"/>
    </source>
</evidence>
<feature type="domain" description="ERAP1-like C-terminal" evidence="15">
    <location>
        <begin position="524"/>
        <end position="829"/>
    </location>
</feature>
<gene>
    <name evidence="17" type="ORF">HNR73_000125</name>
</gene>
<evidence type="ECO:0000259" key="16">
    <source>
        <dbReference type="Pfam" id="PF17900"/>
    </source>
</evidence>
<evidence type="ECO:0000256" key="8">
    <source>
        <dbReference type="ARBA" id="ARBA00022723"/>
    </source>
</evidence>
<dbReference type="AlphaFoldDB" id="A0A841FB77"/>
<evidence type="ECO:0000256" key="1">
    <source>
        <dbReference type="ARBA" id="ARBA00000098"/>
    </source>
</evidence>
<dbReference type="Gene3D" id="2.60.40.1730">
    <property type="entry name" value="tricorn interacting facor f3 domain"/>
    <property type="match status" value="1"/>
</dbReference>
<dbReference type="InterPro" id="IPR027268">
    <property type="entry name" value="Peptidase_M4/M1_CTD_sf"/>
</dbReference>
<evidence type="ECO:0000256" key="12">
    <source>
        <dbReference type="ARBA" id="ARBA00029811"/>
    </source>
</evidence>
<evidence type="ECO:0000256" key="7">
    <source>
        <dbReference type="ARBA" id="ARBA00022670"/>
    </source>
</evidence>
<keyword evidence="8" id="KW-0479">Metal-binding</keyword>
<dbReference type="InterPro" id="IPR042097">
    <property type="entry name" value="Aminopeptidase_N-like_N_sf"/>
</dbReference>
<dbReference type="SUPFAM" id="SSF55486">
    <property type="entry name" value="Metalloproteases ('zincins'), catalytic domain"/>
    <property type="match status" value="1"/>
</dbReference>
<keyword evidence="11" id="KW-0482">Metalloprotease</keyword>
<dbReference type="InterPro" id="IPR012778">
    <property type="entry name" value="Pept_M1_aminopeptidase"/>
</dbReference>
<comment type="catalytic activity">
    <reaction evidence="1">
        <text>Release of an N-terminal amino acid, Xaa-|-Yaa- from a peptide, amide or arylamide. Xaa is preferably Ala, but may be most amino acids including Pro (slow action). When a terminal hydrophobic residue is followed by a prolyl residue, the two may be released as an intact Xaa-Pro dipeptide.</text>
        <dbReference type="EC" id="3.4.11.2"/>
    </reaction>
</comment>
<comment type="caution">
    <text evidence="17">The sequence shown here is derived from an EMBL/GenBank/DDBJ whole genome shotgun (WGS) entry which is preliminary data.</text>
</comment>
<dbReference type="InterPro" id="IPR024571">
    <property type="entry name" value="ERAP1-like_C_dom"/>
</dbReference>
<dbReference type="Proteomes" id="UP000548476">
    <property type="component" value="Unassembled WGS sequence"/>
</dbReference>
<dbReference type="InterPro" id="IPR045357">
    <property type="entry name" value="Aminopeptidase_N-like_N"/>
</dbReference>
<evidence type="ECO:0000256" key="11">
    <source>
        <dbReference type="ARBA" id="ARBA00023049"/>
    </source>
</evidence>
<dbReference type="GO" id="GO:0043171">
    <property type="term" value="P:peptide catabolic process"/>
    <property type="evidence" value="ECO:0007669"/>
    <property type="project" value="TreeGrafter"/>
</dbReference>
<evidence type="ECO:0000256" key="2">
    <source>
        <dbReference type="ARBA" id="ARBA00001947"/>
    </source>
</evidence>
<comment type="cofactor">
    <cofactor evidence="2">
        <name>Zn(2+)</name>
        <dbReference type="ChEBI" id="CHEBI:29105"/>
    </cofactor>
</comment>
<dbReference type="CDD" id="cd09602">
    <property type="entry name" value="M1_APN"/>
    <property type="match status" value="1"/>
</dbReference>
<dbReference type="GO" id="GO:0042277">
    <property type="term" value="F:peptide binding"/>
    <property type="evidence" value="ECO:0007669"/>
    <property type="project" value="TreeGrafter"/>
</dbReference>